<feature type="region of interest" description="Disordered" evidence="1">
    <location>
        <begin position="405"/>
        <end position="477"/>
    </location>
</feature>
<feature type="compositionally biased region" description="Basic and acidic residues" evidence="1">
    <location>
        <begin position="223"/>
        <end position="255"/>
    </location>
</feature>
<name>F4S4D7_MELLP</name>
<dbReference type="GeneID" id="18924474"/>
<dbReference type="AlphaFoldDB" id="F4S4D7"/>
<protein>
    <submittedName>
        <fullName evidence="2">Uncharacterized protein</fullName>
    </submittedName>
</protein>
<evidence type="ECO:0000313" key="3">
    <source>
        <dbReference type="Proteomes" id="UP000001072"/>
    </source>
</evidence>
<feature type="compositionally biased region" description="Low complexity" evidence="1">
    <location>
        <begin position="309"/>
        <end position="325"/>
    </location>
</feature>
<reference evidence="3" key="1">
    <citation type="journal article" date="2011" name="Proc. Natl. Acad. Sci. U.S.A.">
        <title>Obligate biotrophy features unraveled by the genomic analysis of rust fungi.</title>
        <authorList>
            <person name="Duplessis S."/>
            <person name="Cuomo C.A."/>
            <person name="Lin Y.-C."/>
            <person name="Aerts A."/>
            <person name="Tisserant E."/>
            <person name="Veneault-Fourrey C."/>
            <person name="Joly D.L."/>
            <person name="Hacquard S."/>
            <person name="Amselem J."/>
            <person name="Cantarel B.L."/>
            <person name="Chiu R."/>
            <person name="Coutinho P.M."/>
            <person name="Feau N."/>
            <person name="Field M."/>
            <person name="Frey P."/>
            <person name="Gelhaye E."/>
            <person name="Goldberg J."/>
            <person name="Grabherr M.G."/>
            <person name="Kodira C.D."/>
            <person name="Kohler A."/>
            <person name="Kuees U."/>
            <person name="Lindquist E.A."/>
            <person name="Lucas S.M."/>
            <person name="Mago R."/>
            <person name="Mauceli E."/>
            <person name="Morin E."/>
            <person name="Murat C."/>
            <person name="Pangilinan J.L."/>
            <person name="Park R."/>
            <person name="Pearson M."/>
            <person name="Quesneville H."/>
            <person name="Rouhier N."/>
            <person name="Sakthikumar S."/>
            <person name="Salamov A.A."/>
            <person name="Schmutz J."/>
            <person name="Selles B."/>
            <person name="Shapiro H."/>
            <person name="Tanguay P."/>
            <person name="Tuskan G.A."/>
            <person name="Henrissat B."/>
            <person name="Van de Peer Y."/>
            <person name="Rouze P."/>
            <person name="Ellis J.G."/>
            <person name="Dodds P.N."/>
            <person name="Schein J.E."/>
            <person name="Zhong S."/>
            <person name="Hamelin R.C."/>
            <person name="Grigoriev I.V."/>
            <person name="Szabo L.J."/>
            <person name="Martin F."/>
        </authorList>
    </citation>
    <scope>NUCLEOTIDE SEQUENCE [LARGE SCALE GENOMIC DNA]</scope>
    <source>
        <strain evidence="3">98AG31 / pathotype 3-4-7</strain>
    </source>
</reference>
<organism evidence="3">
    <name type="scientific">Melampsora larici-populina (strain 98AG31 / pathotype 3-4-7)</name>
    <name type="common">Poplar leaf rust fungus</name>
    <dbReference type="NCBI Taxonomy" id="747676"/>
    <lineage>
        <taxon>Eukaryota</taxon>
        <taxon>Fungi</taxon>
        <taxon>Dikarya</taxon>
        <taxon>Basidiomycota</taxon>
        <taxon>Pucciniomycotina</taxon>
        <taxon>Pucciniomycetes</taxon>
        <taxon>Pucciniales</taxon>
        <taxon>Melampsoraceae</taxon>
        <taxon>Melampsora</taxon>
    </lineage>
</organism>
<keyword evidence="3" id="KW-1185">Reference proteome</keyword>
<feature type="compositionally biased region" description="Basic and acidic residues" evidence="1">
    <location>
        <begin position="24"/>
        <end position="42"/>
    </location>
</feature>
<dbReference type="InParanoid" id="F4S4D7"/>
<dbReference type="RefSeq" id="XP_007416157.1">
    <property type="nucleotide sequence ID" value="XM_007416095.1"/>
</dbReference>
<feature type="compositionally biased region" description="Polar residues" evidence="1">
    <location>
        <begin position="426"/>
        <end position="435"/>
    </location>
</feature>
<evidence type="ECO:0000256" key="1">
    <source>
        <dbReference type="SAM" id="MobiDB-lite"/>
    </source>
</evidence>
<dbReference type="EMBL" id="GL883146">
    <property type="protein sequence ID" value="EGG00510.1"/>
    <property type="molecule type" value="Genomic_DNA"/>
</dbReference>
<dbReference type="HOGENOM" id="CLU_572481_0_0_1"/>
<dbReference type="Proteomes" id="UP000001072">
    <property type="component" value="Unassembled WGS sequence"/>
</dbReference>
<dbReference type="KEGG" id="mlr:MELLADRAFT_111740"/>
<dbReference type="VEuPathDB" id="FungiDB:MELLADRAFT_111740"/>
<feature type="compositionally biased region" description="Basic and acidic residues" evidence="1">
    <location>
        <begin position="94"/>
        <end position="103"/>
    </location>
</feature>
<feature type="compositionally biased region" description="Basic and acidic residues" evidence="1">
    <location>
        <begin position="134"/>
        <end position="177"/>
    </location>
</feature>
<accession>F4S4D7</accession>
<dbReference type="OrthoDB" id="10669554at2759"/>
<feature type="region of interest" description="Disordered" evidence="1">
    <location>
        <begin position="23"/>
        <end position="336"/>
    </location>
</feature>
<feature type="compositionally biased region" description="Basic residues" evidence="1">
    <location>
        <begin position="256"/>
        <end position="281"/>
    </location>
</feature>
<sequence>MWRQLKAKKDNINYKSPSMIQAMKKAEEKRRADAAKALEQAEKRKKRAESRIPPQELQNQEEVRTVAAEAMVVDSGTGVEENRGDRDEEVDELDGGHTPKGQDGEDSSDEGSSSSSDEDPDSFLYGQEIPIPKPSKERPDKGKARKVSSDKYSEEEGGEKVKREGVRVPGELIEKNQRFPLGPPKGDTQVPGPSGKPAQKSLMDRLVGPVQSGQTRDVRRLRKEIDSFELEKEEVAEQKRKRVKEEKRREKEGEKRRKKGRGSKGKKEKSKEKSNKKRKHSNPSSDDDSSSSSSDQSDGELEDSNFGRSSSSALESDSSDGSVLSKESKKKGGKDKPIAFAFKSLSGFDLPDLPIQWEKNFRRMKYFVPLSVFDASYIDAYWTTCKTKAGKLKWDSYMQSRWRQAKKQRGGNRGRSNFSKPYFLQSVPSTSAVQSQKRDSGGGKEWVALGQQHASNVASGPSRAAKKNPKSFSSNER</sequence>
<evidence type="ECO:0000313" key="2">
    <source>
        <dbReference type="EMBL" id="EGG00510.1"/>
    </source>
</evidence>
<gene>
    <name evidence="2" type="ORF">MELLADRAFT_111740</name>
</gene>
<proteinExistence type="predicted"/>